<dbReference type="EMBL" id="LHPF02000006">
    <property type="protein sequence ID" value="PSC73888.1"/>
    <property type="molecule type" value="Genomic_DNA"/>
</dbReference>
<name>A0A2P6VII3_9CHLO</name>
<reference evidence="2" key="2">
    <citation type="submission" date="2018-02" db="EMBL/GenBank/DDBJ databases">
        <authorList>
            <person name="Cohen D.B."/>
            <person name="Kent A.D."/>
        </authorList>
    </citation>
    <scope>NUCLEOTIDE SEQUENCE</scope>
    <source>
        <strain evidence="2">SAG 241.80</strain>
    </source>
</reference>
<feature type="region of interest" description="Disordered" evidence="1">
    <location>
        <begin position="42"/>
        <end position="70"/>
    </location>
</feature>
<dbReference type="AlphaFoldDB" id="A0A2P6VII3"/>
<evidence type="ECO:0000256" key="1">
    <source>
        <dbReference type="SAM" id="MobiDB-lite"/>
    </source>
</evidence>
<reference evidence="2 4" key="1">
    <citation type="journal article" date="2018" name="Plant J.">
        <title>Genome sequences of Chlorella sorokiniana UTEX 1602 and Micractinium conductrix SAG 241.80: implications to maltose excretion by a green alga.</title>
        <authorList>
            <person name="Arriola M.B."/>
            <person name="Velmurugan N."/>
            <person name="Zhang Y."/>
            <person name="Plunkett M.H."/>
            <person name="Hondzo H."/>
            <person name="Barney B.M."/>
        </authorList>
    </citation>
    <scope>NUCLEOTIDE SEQUENCE [LARGE SCALE GENOMIC DNA]</scope>
    <source>
        <strain evidence="2 4">SAG 241.80</strain>
    </source>
</reference>
<organism evidence="2 4">
    <name type="scientific">Micractinium conductrix</name>
    <dbReference type="NCBI Taxonomy" id="554055"/>
    <lineage>
        <taxon>Eukaryota</taxon>
        <taxon>Viridiplantae</taxon>
        <taxon>Chlorophyta</taxon>
        <taxon>core chlorophytes</taxon>
        <taxon>Trebouxiophyceae</taxon>
        <taxon>Chlorellales</taxon>
        <taxon>Chlorellaceae</taxon>
        <taxon>Chlorella clade</taxon>
        <taxon>Micractinium</taxon>
    </lineage>
</organism>
<keyword evidence="4" id="KW-1185">Reference proteome</keyword>
<evidence type="ECO:0000313" key="2">
    <source>
        <dbReference type="EMBL" id="PSC73888.1"/>
    </source>
</evidence>
<dbReference type="InterPro" id="IPR012663">
    <property type="entry name" value="CHP02450_Tryp"/>
</dbReference>
<proteinExistence type="predicted"/>
<evidence type="ECO:0000313" key="4">
    <source>
        <dbReference type="Proteomes" id="UP000239649"/>
    </source>
</evidence>
<gene>
    <name evidence="2" type="ORF">C2E20_3134</name>
</gene>
<accession>A0A2P6VII3</accession>
<evidence type="ECO:0000313" key="3">
    <source>
        <dbReference type="EMBL" id="PSC73889.1"/>
    </source>
</evidence>
<dbReference type="Pfam" id="PF09493">
    <property type="entry name" value="DUF2389"/>
    <property type="match status" value="1"/>
</dbReference>
<dbReference type="EMBL" id="LHPF02000006">
    <property type="protein sequence ID" value="PSC73889.1"/>
    <property type="molecule type" value="Genomic_DNA"/>
</dbReference>
<protein>
    <submittedName>
        <fullName evidence="2">Tryptophan-rich Ignore isoform A</fullName>
    </submittedName>
    <submittedName>
        <fullName evidence="3">Tryptophan-rich Ignore isoform B</fullName>
    </submittedName>
</protein>
<dbReference type="Proteomes" id="UP000239649">
    <property type="component" value="Unassembled WGS sequence"/>
</dbReference>
<sequence>MVLMQSTCDTSTQFWLNMQNLKERERWASGWLQKQEMRALEAQLQAAPAQQQQQQRQPGQPPTPAGGGTVCKGCAGSGSLPCPLCSNAGEVVEL</sequence>
<comment type="caution">
    <text evidence="2">The sequence shown here is derived from an EMBL/GenBank/DDBJ whole genome shotgun (WGS) entry which is preliminary data.</text>
</comment>
<feature type="compositionally biased region" description="Low complexity" evidence="1">
    <location>
        <begin position="42"/>
        <end position="58"/>
    </location>
</feature>
<dbReference type="OrthoDB" id="511181at2759"/>